<dbReference type="Pfam" id="PF08645">
    <property type="entry name" value="PNK3P"/>
    <property type="match status" value="1"/>
</dbReference>
<dbReference type="EMBL" id="JANBUL010000321">
    <property type="protein sequence ID" value="KAJ2776976.1"/>
    <property type="molecule type" value="Genomic_DNA"/>
</dbReference>
<dbReference type="Gene3D" id="3.40.50.1000">
    <property type="entry name" value="HAD superfamily/HAD-like"/>
    <property type="match status" value="1"/>
</dbReference>
<dbReference type="Proteomes" id="UP001140217">
    <property type="component" value="Unassembled WGS sequence"/>
</dbReference>
<accession>A0A9W8H8Q3</accession>
<dbReference type="InterPro" id="IPR027417">
    <property type="entry name" value="P-loop_NTPase"/>
</dbReference>
<dbReference type="OrthoDB" id="19045at2759"/>
<sequence length="447" mass="47966">MQHSIGNFFPSKRTRATGGGGGGGGEDVQWGGVGATWIGKWGAPKPAARLAAFDLDATLICVKGRSRFPRDSDDWRLFHPSVPLMLRRLHQQGYRIVVLSNQNGLRPGKNSVGLSKGAKEFRLKIAKVARVLDVPFTIVVATEKDYMRKPSPGMWHLAELDNGGIAVDRSASFFVGDAAGRPDGWKPGEAADFSDSDLAFALNVGVPFYTPDELFTDEAGAEPEPLALPKPRQWDIARFAPAKLPADPDAHARLLDAIREHVGQAKEAGRGLLVVLVGPPACGKSTFARTHLEPLGAERVNMDELKTRNKCVDAVRSALAAGRCAVVDNTSPDAAARSPFVALAGECGAARIAVVFEHASRDLALHNNNFRAQLAQARYLSAPELSGAAGLAGVPDAVGRVPEVAYHGFYKRLELPTAAEGFDAVLQHAFVPAFDSADDERLWNQFL</sequence>
<keyword evidence="2" id="KW-0418">Kinase</keyword>
<dbReference type="AlphaFoldDB" id="A0A9W8H8Q3"/>
<dbReference type="NCBIfam" id="TIGR01664">
    <property type="entry name" value="DNA-3'-Pase"/>
    <property type="match status" value="1"/>
</dbReference>
<name>A0A9W8H8Q3_9FUNG</name>
<gene>
    <name evidence="2" type="primary">pnk1</name>
    <name evidence="2" type="ORF">H4R18_005394</name>
</gene>
<dbReference type="GO" id="GO:0046403">
    <property type="term" value="F:polynucleotide 3'-phosphatase activity"/>
    <property type="evidence" value="ECO:0007669"/>
    <property type="project" value="TreeGrafter"/>
</dbReference>
<dbReference type="PANTHER" id="PTHR12083">
    <property type="entry name" value="BIFUNCTIONAL POLYNUCLEOTIDE PHOSPHATASE/KINASE"/>
    <property type="match status" value="1"/>
</dbReference>
<dbReference type="GO" id="GO:0003690">
    <property type="term" value="F:double-stranded DNA binding"/>
    <property type="evidence" value="ECO:0007669"/>
    <property type="project" value="TreeGrafter"/>
</dbReference>
<dbReference type="InterPro" id="IPR006551">
    <property type="entry name" value="Polynucleotide_phosphatase"/>
</dbReference>
<dbReference type="GO" id="GO:0006281">
    <property type="term" value="P:DNA repair"/>
    <property type="evidence" value="ECO:0007669"/>
    <property type="project" value="TreeGrafter"/>
</dbReference>
<dbReference type="InterPro" id="IPR036412">
    <property type="entry name" value="HAD-like_sf"/>
</dbReference>
<dbReference type="NCBIfam" id="TIGR01662">
    <property type="entry name" value="HAD-SF-IIIA"/>
    <property type="match status" value="1"/>
</dbReference>
<protein>
    <submittedName>
        <fullName evidence="2">DNA kinase/phosphatase Pnk1</fullName>
    </submittedName>
</protein>
<comment type="caution">
    <text evidence="2">The sequence shown here is derived from an EMBL/GenBank/DDBJ whole genome shotgun (WGS) entry which is preliminary data.</text>
</comment>
<dbReference type="SUPFAM" id="SSF52540">
    <property type="entry name" value="P-loop containing nucleoside triphosphate hydrolases"/>
    <property type="match status" value="1"/>
</dbReference>
<evidence type="ECO:0000313" key="3">
    <source>
        <dbReference type="Proteomes" id="UP001140217"/>
    </source>
</evidence>
<evidence type="ECO:0000313" key="2">
    <source>
        <dbReference type="EMBL" id="KAJ2776976.1"/>
    </source>
</evidence>
<reference evidence="2" key="1">
    <citation type="submission" date="2022-07" db="EMBL/GenBank/DDBJ databases">
        <title>Phylogenomic reconstructions and comparative analyses of Kickxellomycotina fungi.</title>
        <authorList>
            <person name="Reynolds N.K."/>
            <person name="Stajich J.E."/>
            <person name="Barry K."/>
            <person name="Grigoriev I.V."/>
            <person name="Crous P."/>
            <person name="Smith M.E."/>
        </authorList>
    </citation>
    <scope>NUCLEOTIDE SEQUENCE</scope>
    <source>
        <strain evidence="2">NBRC 105414</strain>
    </source>
</reference>
<dbReference type="GO" id="GO:0046404">
    <property type="term" value="F:ATP-dependent polydeoxyribonucleotide 5'-hydroxyl-kinase activity"/>
    <property type="evidence" value="ECO:0007669"/>
    <property type="project" value="TreeGrafter"/>
</dbReference>
<keyword evidence="2" id="KW-0808">Transferase</keyword>
<dbReference type="InterPro" id="IPR006549">
    <property type="entry name" value="HAD-SF_hydro_IIIA"/>
</dbReference>
<dbReference type="Pfam" id="PF13671">
    <property type="entry name" value="AAA_33"/>
    <property type="match status" value="1"/>
</dbReference>
<feature type="compositionally biased region" description="Gly residues" evidence="1">
    <location>
        <begin position="17"/>
        <end position="27"/>
    </location>
</feature>
<dbReference type="InterPro" id="IPR013954">
    <property type="entry name" value="PNK3P"/>
</dbReference>
<dbReference type="SUPFAM" id="SSF56784">
    <property type="entry name" value="HAD-like"/>
    <property type="match status" value="1"/>
</dbReference>
<keyword evidence="3" id="KW-1185">Reference proteome</keyword>
<organism evidence="2 3">
    <name type="scientific">Coemansia javaensis</name>
    <dbReference type="NCBI Taxonomy" id="2761396"/>
    <lineage>
        <taxon>Eukaryota</taxon>
        <taxon>Fungi</taxon>
        <taxon>Fungi incertae sedis</taxon>
        <taxon>Zoopagomycota</taxon>
        <taxon>Kickxellomycotina</taxon>
        <taxon>Kickxellomycetes</taxon>
        <taxon>Kickxellales</taxon>
        <taxon>Kickxellaceae</taxon>
        <taxon>Coemansia</taxon>
    </lineage>
</organism>
<dbReference type="Gene3D" id="3.40.50.300">
    <property type="entry name" value="P-loop containing nucleotide triphosphate hydrolases"/>
    <property type="match status" value="1"/>
</dbReference>
<feature type="region of interest" description="Disordered" evidence="1">
    <location>
        <begin position="1"/>
        <end position="27"/>
    </location>
</feature>
<dbReference type="InterPro" id="IPR023214">
    <property type="entry name" value="HAD_sf"/>
</dbReference>
<proteinExistence type="predicted"/>
<dbReference type="PANTHER" id="PTHR12083:SF9">
    <property type="entry name" value="BIFUNCTIONAL POLYNUCLEOTIDE PHOSPHATASE_KINASE"/>
    <property type="match status" value="1"/>
</dbReference>
<evidence type="ECO:0000256" key="1">
    <source>
        <dbReference type="SAM" id="MobiDB-lite"/>
    </source>
</evidence>